<proteinExistence type="predicted"/>
<evidence type="ECO:0000313" key="2">
    <source>
        <dbReference type="EMBL" id="NRQ43335.1"/>
    </source>
</evidence>
<sequence length="88" mass="10218">MMLLWLLCLAGFTLLSLAMPRYRRLFGLRHLSARAERIWRLSGFALLLLSLLLVLQRQQLAEDLVTWFGILTMAALLVALVLAYRQRF</sequence>
<dbReference type="EMBL" id="JABSOD010000011">
    <property type="protein sequence ID" value="NRQ43335.1"/>
    <property type="molecule type" value="Genomic_DNA"/>
</dbReference>
<protein>
    <submittedName>
        <fullName evidence="2">DUF3325 family protein</fullName>
    </submittedName>
</protein>
<name>A0A7Y5EIA5_9GAMM</name>
<keyword evidence="1" id="KW-1133">Transmembrane helix</keyword>
<gene>
    <name evidence="2" type="ORF">HRH59_12345</name>
</gene>
<comment type="caution">
    <text evidence="2">The sequence shown here is derived from an EMBL/GenBank/DDBJ whole genome shotgun (WGS) entry which is preliminary data.</text>
</comment>
<organism evidence="2 3">
    <name type="scientific">Rheinheimera lutimaris</name>
    <dbReference type="NCBI Taxonomy" id="2740584"/>
    <lineage>
        <taxon>Bacteria</taxon>
        <taxon>Pseudomonadati</taxon>
        <taxon>Pseudomonadota</taxon>
        <taxon>Gammaproteobacteria</taxon>
        <taxon>Chromatiales</taxon>
        <taxon>Chromatiaceae</taxon>
        <taxon>Rheinheimera</taxon>
    </lineage>
</organism>
<keyword evidence="3" id="KW-1185">Reference proteome</keyword>
<keyword evidence="1" id="KW-0812">Transmembrane</keyword>
<accession>A0A7Y5EIA5</accession>
<dbReference type="InterPro" id="IPR021762">
    <property type="entry name" value="DUF3325"/>
</dbReference>
<reference evidence="2 3" key="1">
    <citation type="submission" date="2020-06" db="EMBL/GenBank/DDBJ databases">
        <title>Rheinheimera sp. nov., a marine bacterium isolated from coastal.</title>
        <authorList>
            <person name="Yu Q."/>
            <person name="Qi Y."/>
            <person name="Pu J."/>
        </authorList>
    </citation>
    <scope>NUCLEOTIDE SEQUENCE [LARGE SCALE GENOMIC DNA]</scope>
    <source>
        <strain evidence="2 3">YQF-2</strain>
    </source>
</reference>
<dbReference type="AlphaFoldDB" id="A0A7Y5EIA5"/>
<dbReference type="RefSeq" id="WP_173501573.1">
    <property type="nucleotide sequence ID" value="NZ_JABSOD010000011.1"/>
</dbReference>
<evidence type="ECO:0000256" key="1">
    <source>
        <dbReference type="SAM" id="Phobius"/>
    </source>
</evidence>
<dbReference type="Proteomes" id="UP000523161">
    <property type="component" value="Unassembled WGS sequence"/>
</dbReference>
<keyword evidence="1" id="KW-0472">Membrane</keyword>
<feature type="transmembrane region" description="Helical" evidence="1">
    <location>
        <begin position="38"/>
        <end position="55"/>
    </location>
</feature>
<evidence type="ECO:0000313" key="3">
    <source>
        <dbReference type="Proteomes" id="UP000523161"/>
    </source>
</evidence>
<feature type="transmembrane region" description="Helical" evidence="1">
    <location>
        <begin position="64"/>
        <end position="84"/>
    </location>
</feature>
<dbReference type="Pfam" id="PF11804">
    <property type="entry name" value="DUF3325"/>
    <property type="match status" value="1"/>
</dbReference>